<dbReference type="PANTHER" id="PTHR45925">
    <property type="entry name" value="ZINC FINGER PROTEIN"/>
    <property type="match status" value="1"/>
</dbReference>
<organism evidence="14 15">
    <name type="scientific">Paramormyrops kingsleyae</name>
    <dbReference type="NCBI Taxonomy" id="1676925"/>
    <lineage>
        <taxon>Eukaryota</taxon>
        <taxon>Metazoa</taxon>
        <taxon>Chordata</taxon>
        <taxon>Craniata</taxon>
        <taxon>Vertebrata</taxon>
        <taxon>Euteleostomi</taxon>
        <taxon>Actinopterygii</taxon>
        <taxon>Neopterygii</taxon>
        <taxon>Teleostei</taxon>
        <taxon>Osteoglossocephala</taxon>
        <taxon>Osteoglossomorpha</taxon>
        <taxon>Osteoglossiformes</taxon>
        <taxon>Mormyridae</taxon>
        <taxon>Paramormyrops</taxon>
    </lineage>
</organism>
<sequence length="613" mass="67598">MNLGAVETDKREVSAECSRVKRADTDEGRVPCYACNICSKSFPLQSSLSQHMRKHMGEKPYKCPYCEHRASQKGNLKAHIRGHKLGTLSHRHEEPDVELEEAGVSEGLGGCTSPTDSTSACNGVAGVPEGGRKTPVKGSRRDGPAGQDEARGLALQCPLCRRRLSGRAELEEHIRLHKPYRCRLCGFMAAREDQLLCHIEKVHITVEASPPEAPCAEAHFPCTLCDQVFSQAWVLKAHMKKHPAALEHRCHICGRHFREAWFLKNHMKTHGGRSGGRGKLRGDTEPTATINDVAQDEAGLFNRLCLIEHCSKCGNLFHDQESLRVHKKVHGPSQRVNGRRPNGRRKQTDDADSTSTKKRFMECLNLRPATARENPLEGRVGKRIPELDPICSYQAWLLATKGRVAETLENGKCLGWDEVLEDADVAYDRDKGKYVLVGQERYRREPDTNGASSSRKTRASGSHTQQQARSGSGGSNHRQSPRACGQPSPSSLGDLSPEGASDSEFRPPSRQSRRSSQSRSAECFECGRVFRTHHQMVLHSRIHRKGGRGSSDSRSLPSQGERSPSEAESGSMSRPSTPGYEDSPLSSARGEEATGERGKGVATQWQGIHPSIL</sequence>
<dbReference type="AlphaFoldDB" id="A0A3B3TEG9"/>
<protein>
    <recommendedName>
        <fullName evidence="13">C2H2-type domain-containing protein</fullName>
    </recommendedName>
</protein>
<evidence type="ECO:0000256" key="6">
    <source>
        <dbReference type="ARBA" id="ARBA00022833"/>
    </source>
</evidence>
<dbReference type="SMART" id="SM00355">
    <property type="entry name" value="ZnF_C2H2"/>
    <property type="match status" value="8"/>
</dbReference>
<evidence type="ECO:0000313" key="14">
    <source>
        <dbReference type="Ensembl" id="ENSPKIP00000041677.1"/>
    </source>
</evidence>
<evidence type="ECO:0000256" key="9">
    <source>
        <dbReference type="ARBA" id="ARBA00023163"/>
    </source>
</evidence>
<evidence type="ECO:0000256" key="3">
    <source>
        <dbReference type="ARBA" id="ARBA00022723"/>
    </source>
</evidence>
<keyword evidence="7" id="KW-0805">Transcription regulation</keyword>
<dbReference type="Gene3D" id="3.30.160.60">
    <property type="entry name" value="Classic Zinc Finger"/>
    <property type="match status" value="4"/>
</dbReference>
<dbReference type="PROSITE" id="PS00028">
    <property type="entry name" value="ZINC_FINGER_C2H2_1"/>
    <property type="match status" value="6"/>
</dbReference>
<evidence type="ECO:0000256" key="2">
    <source>
        <dbReference type="ARBA" id="ARBA00006991"/>
    </source>
</evidence>
<keyword evidence="4" id="KW-0677">Repeat</keyword>
<dbReference type="STRING" id="1676925.ENSPKIP00000041677"/>
<evidence type="ECO:0000256" key="12">
    <source>
        <dbReference type="SAM" id="MobiDB-lite"/>
    </source>
</evidence>
<name>A0A3B3TEG9_9TELE</name>
<evidence type="ECO:0000313" key="15">
    <source>
        <dbReference type="Proteomes" id="UP000261540"/>
    </source>
</evidence>
<dbReference type="Ensembl" id="ENSPKIT00000022713.1">
    <property type="protein sequence ID" value="ENSPKIP00000041677.1"/>
    <property type="gene ID" value="ENSPKIG00000018138.1"/>
</dbReference>
<comment type="subcellular location">
    <subcellularLocation>
        <location evidence="1">Nucleus</location>
    </subcellularLocation>
</comment>
<dbReference type="InterPro" id="IPR051967">
    <property type="entry name" value="Krueppel_C2H2-ZF"/>
</dbReference>
<dbReference type="GO" id="GO:0008270">
    <property type="term" value="F:zinc ion binding"/>
    <property type="evidence" value="ECO:0007669"/>
    <property type="project" value="UniProtKB-KW"/>
</dbReference>
<feature type="compositionally biased region" description="Polar residues" evidence="12">
    <location>
        <begin position="112"/>
        <end position="121"/>
    </location>
</feature>
<dbReference type="SUPFAM" id="SSF57667">
    <property type="entry name" value="beta-beta-alpha zinc fingers"/>
    <property type="match status" value="4"/>
</dbReference>
<dbReference type="GO" id="GO:0005634">
    <property type="term" value="C:nucleus"/>
    <property type="evidence" value="ECO:0007669"/>
    <property type="project" value="UniProtKB-SubCell"/>
</dbReference>
<feature type="region of interest" description="Disordered" evidence="12">
    <location>
        <begin position="325"/>
        <end position="356"/>
    </location>
</feature>
<accession>A0A3B3TEG9</accession>
<feature type="region of interest" description="Disordered" evidence="12">
    <location>
        <begin position="104"/>
        <end position="149"/>
    </location>
</feature>
<dbReference type="GO" id="GO:0000978">
    <property type="term" value="F:RNA polymerase II cis-regulatory region sequence-specific DNA binding"/>
    <property type="evidence" value="ECO:0007669"/>
    <property type="project" value="TreeGrafter"/>
</dbReference>
<evidence type="ECO:0000256" key="1">
    <source>
        <dbReference type="ARBA" id="ARBA00004123"/>
    </source>
</evidence>
<feature type="compositionally biased region" description="Polar residues" evidence="12">
    <location>
        <begin position="556"/>
        <end position="576"/>
    </location>
</feature>
<evidence type="ECO:0000256" key="11">
    <source>
        <dbReference type="PROSITE-ProRule" id="PRU00042"/>
    </source>
</evidence>
<dbReference type="Pfam" id="PF00096">
    <property type="entry name" value="zf-C2H2"/>
    <property type="match status" value="4"/>
</dbReference>
<feature type="compositionally biased region" description="Polar residues" evidence="12">
    <location>
        <begin position="449"/>
        <end position="478"/>
    </location>
</feature>
<keyword evidence="5 11" id="KW-0863">Zinc-finger</keyword>
<feature type="region of interest" description="Disordered" evidence="12">
    <location>
        <begin position="539"/>
        <end position="613"/>
    </location>
</feature>
<evidence type="ECO:0000256" key="8">
    <source>
        <dbReference type="ARBA" id="ARBA00023125"/>
    </source>
</evidence>
<dbReference type="PANTHER" id="PTHR45925:SF3">
    <property type="entry name" value="ZINC FINGER PROTEIN 516"/>
    <property type="match status" value="1"/>
</dbReference>
<feature type="domain" description="C2H2-type" evidence="13">
    <location>
        <begin position="248"/>
        <end position="275"/>
    </location>
</feature>
<dbReference type="Proteomes" id="UP000261540">
    <property type="component" value="Unplaced"/>
</dbReference>
<feature type="domain" description="C2H2-type" evidence="13">
    <location>
        <begin position="61"/>
        <end position="95"/>
    </location>
</feature>
<feature type="domain" description="C2H2-type" evidence="13">
    <location>
        <begin position="308"/>
        <end position="335"/>
    </location>
</feature>
<feature type="region of interest" description="Disordered" evidence="12">
    <location>
        <begin position="438"/>
        <end position="521"/>
    </location>
</feature>
<evidence type="ECO:0000256" key="4">
    <source>
        <dbReference type="ARBA" id="ARBA00022737"/>
    </source>
</evidence>
<keyword evidence="3" id="KW-0479">Metal-binding</keyword>
<evidence type="ECO:0000256" key="10">
    <source>
        <dbReference type="ARBA" id="ARBA00023242"/>
    </source>
</evidence>
<feature type="domain" description="C2H2-type" evidence="13">
    <location>
        <begin position="33"/>
        <end position="60"/>
    </location>
</feature>
<evidence type="ECO:0000256" key="7">
    <source>
        <dbReference type="ARBA" id="ARBA00023015"/>
    </source>
</evidence>
<keyword evidence="15" id="KW-1185">Reference proteome</keyword>
<reference evidence="14" key="1">
    <citation type="submission" date="2025-08" db="UniProtKB">
        <authorList>
            <consortium name="Ensembl"/>
        </authorList>
    </citation>
    <scope>IDENTIFICATION</scope>
</reference>
<feature type="compositionally biased region" description="Basic and acidic residues" evidence="12">
    <location>
        <begin position="589"/>
        <end position="599"/>
    </location>
</feature>
<evidence type="ECO:0000256" key="5">
    <source>
        <dbReference type="ARBA" id="ARBA00022771"/>
    </source>
</evidence>
<dbReference type="InterPro" id="IPR036236">
    <property type="entry name" value="Znf_C2H2_sf"/>
</dbReference>
<feature type="compositionally biased region" description="Low complexity" evidence="12">
    <location>
        <begin position="506"/>
        <end position="520"/>
    </location>
</feature>
<proteinExistence type="inferred from homology"/>
<dbReference type="FunFam" id="3.30.160.60:FF:000075">
    <property type="entry name" value="Putative zinc finger protein 536"/>
    <property type="match status" value="1"/>
</dbReference>
<keyword evidence="10" id="KW-0539">Nucleus</keyword>
<feature type="domain" description="C2H2-type" evidence="13">
    <location>
        <begin position="220"/>
        <end position="242"/>
    </location>
</feature>
<dbReference type="InterPro" id="IPR013087">
    <property type="entry name" value="Znf_C2H2_type"/>
</dbReference>
<feature type="compositionally biased region" description="Basic and acidic residues" evidence="12">
    <location>
        <begin position="139"/>
        <end position="149"/>
    </location>
</feature>
<dbReference type="GO" id="GO:0000981">
    <property type="term" value="F:DNA-binding transcription factor activity, RNA polymerase II-specific"/>
    <property type="evidence" value="ECO:0007669"/>
    <property type="project" value="TreeGrafter"/>
</dbReference>
<dbReference type="GeneTree" id="ENSGT00940000160839"/>
<feature type="domain" description="C2H2-type" evidence="13">
    <location>
        <begin position="521"/>
        <end position="543"/>
    </location>
</feature>
<comment type="similarity">
    <text evidence="2">Belongs to the krueppel C2H2-type zinc-finger protein family.</text>
</comment>
<feature type="domain" description="C2H2-type" evidence="13">
    <location>
        <begin position="155"/>
        <end position="182"/>
    </location>
</feature>
<dbReference type="FunFam" id="3.30.160.60:FF:001498">
    <property type="entry name" value="Zinc finger protein 404"/>
    <property type="match status" value="1"/>
</dbReference>
<keyword evidence="8" id="KW-0238">DNA-binding</keyword>
<keyword evidence="9" id="KW-0804">Transcription</keyword>
<dbReference type="PROSITE" id="PS50157">
    <property type="entry name" value="ZINC_FINGER_C2H2_2"/>
    <property type="match status" value="7"/>
</dbReference>
<evidence type="ECO:0000259" key="13">
    <source>
        <dbReference type="PROSITE" id="PS50157"/>
    </source>
</evidence>
<reference evidence="14" key="2">
    <citation type="submission" date="2025-09" db="UniProtKB">
        <authorList>
            <consortium name="Ensembl"/>
        </authorList>
    </citation>
    <scope>IDENTIFICATION</scope>
</reference>
<keyword evidence="6" id="KW-0862">Zinc</keyword>